<evidence type="ECO:0000313" key="2">
    <source>
        <dbReference type="Proteomes" id="UP000886501"/>
    </source>
</evidence>
<sequence>MLRAQVMDPHDQISLAHSHPEFEPYYLSSTPPVRRSARLFISIPQRRVNPPPPTPSPVPDTRPTYGQFPVNEPNSTRFTRANSDGPMPHQQDPVRPPRPPNSWILFRSHMAKERTDLEGRAQSEISAIISKAWKHAPADVKLHFEMLAEAKKVEHQARYPHYRFNPIKKADKVKAVKKAKTANAAIKKVQAARGSRSVSPPSKRKVRNSKTRSPSPKNDPAPSLADQHFATYVLAPAPFFPINDDVPSPHLDDATSLPPSPSLLAQINLPDASTSTPVATPVPMIPTPLLNGIIPIHPAPALGLFIEEPAPPSTSQWTPEDVTAWLQSVSPVAPGEGHVTIASI</sequence>
<dbReference type="EMBL" id="MU117980">
    <property type="protein sequence ID" value="KAF9650927.1"/>
    <property type="molecule type" value="Genomic_DNA"/>
</dbReference>
<protein>
    <submittedName>
        <fullName evidence="1">Uncharacterized protein</fullName>
    </submittedName>
</protein>
<keyword evidence="2" id="KW-1185">Reference proteome</keyword>
<evidence type="ECO:0000313" key="1">
    <source>
        <dbReference type="EMBL" id="KAF9650927.1"/>
    </source>
</evidence>
<reference evidence="1" key="2">
    <citation type="journal article" date="2020" name="Nat. Commun.">
        <title>Large-scale genome sequencing of mycorrhizal fungi provides insights into the early evolution of symbiotic traits.</title>
        <authorList>
            <person name="Miyauchi S."/>
            <person name="Kiss E."/>
            <person name="Kuo A."/>
            <person name="Drula E."/>
            <person name="Kohler A."/>
            <person name="Sanchez-Garcia M."/>
            <person name="Morin E."/>
            <person name="Andreopoulos B."/>
            <person name="Barry K.W."/>
            <person name="Bonito G."/>
            <person name="Buee M."/>
            <person name="Carver A."/>
            <person name="Chen C."/>
            <person name="Cichocki N."/>
            <person name="Clum A."/>
            <person name="Culley D."/>
            <person name="Crous P.W."/>
            <person name="Fauchery L."/>
            <person name="Girlanda M."/>
            <person name="Hayes R.D."/>
            <person name="Keri Z."/>
            <person name="LaButti K."/>
            <person name="Lipzen A."/>
            <person name="Lombard V."/>
            <person name="Magnuson J."/>
            <person name="Maillard F."/>
            <person name="Murat C."/>
            <person name="Nolan M."/>
            <person name="Ohm R.A."/>
            <person name="Pangilinan J."/>
            <person name="Pereira M.F."/>
            <person name="Perotto S."/>
            <person name="Peter M."/>
            <person name="Pfister S."/>
            <person name="Riley R."/>
            <person name="Sitrit Y."/>
            <person name="Stielow J.B."/>
            <person name="Szollosi G."/>
            <person name="Zifcakova L."/>
            <person name="Stursova M."/>
            <person name="Spatafora J.W."/>
            <person name="Tedersoo L."/>
            <person name="Vaario L.M."/>
            <person name="Yamada A."/>
            <person name="Yan M."/>
            <person name="Wang P."/>
            <person name="Xu J."/>
            <person name="Bruns T."/>
            <person name="Baldrian P."/>
            <person name="Vilgalys R."/>
            <person name="Dunand C."/>
            <person name="Henrissat B."/>
            <person name="Grigoriev I.V."/>
            <person name="Hibbett D."/>
            <person name="Nagy L.G."/>
            <person name="Martin F.M."/>
        </authorList>
    </citation>
    <scope>NUCLEOTIDE SEQUENCE</scope>
    <source>
        <strain evidence="1">P2</strain>
    </source>
</reference>
<organism evidence="1 2">
    <name type="scientific">Thelephora ganbajun</name>
    <name type="common">Ganba fungus</name>
    <dbReference type="NCBI Taxonomy" id="370292"/>
    <lineage>
        <taxon>Eukaryota</taxon>
        <taxon>Fungi</taxon>
        <taxon>Dikarya</taxon>
        <taxon>Basidiomycota</taxon>
        <taxon>Agaricomycotina</taxon>
        <taxon>Agaricomycetes</taxon>
        <taxon>Thelephorales</taxon>
        <taxon>Thelephoraceae</taxon>
        <taxon>Thelephora</taxon>
    </lineage>
</organism>
<gene>
    <name evidence="1" type="ORF">BDM02DRAFT_1222747</name>
</gene>
<proteinExistence type="predicted"/>
<accession>A0ACB6ZMT0</accession>
<reference evidence="1" key="1">
    <citation type="submission" date="2019-10" db="EMBL/GenBank/DDBJ databases">
        <authorList>
            <consortium name="DOE Joint Genome Institute"/>
            <person name="Kuo A."/>
            <person name="Miyauchi S."/>
            <person name="Kiss E."/>
            <person name="Drula E."/>
            <person name="Kohler A."/>
            <person name="Sanchez-Garcia M."/>
            <person name="Andreopoulos B."/>
            <person name="Barry K.W."/>
            <person name="Bonito G."/>
            <person name="Buee M."/>
            <person name="Carver A."/>
            <person name="Chen C."/>
            <person name="Cichocki N."/>
            <person name="Clum A."/>
            <person name="Culley D."/>
            <person name="Crous P.W."/>
            <person name="Fauchery L."/>
            <person name="Girlanda M."/>
            <person name="Hayes R."/>
            <person name="Keri Z."/>
            <person name="Labutti K."/>
            <person name="Lipzen A."/>
            <person name="Lombard V."/>
            <person name="Magnuson J."/>
            <person name="Maillard F."/>
            <person name="Morin E."/>
            <person name="Murat C."/>
            <person name="Nolan M."/>
            <person name="Ohm R."/>
            <person name="Pangilinan J."/>
            <person name="Pereira M."/>
            <person name="Perotto S."/>
            <person name="Peter M."/>
            <person name="Riley R."/>
            <person name="Sitrit Y."/>
            <person name="Stielow B."/>
            <person name="Szollosi G."/>
            <person name="Zifcakova L."/>
            <person name="Stursova M."/>
            <person name="Spatafora J.W."/>
            <person name="Tedersoo L."/>
            <person name="Vaario L.-M."/>
            <person name="Yamada A."/>
            <person name="Yan M."/>
            <person name="Wang P."/>
            <person name="Xu J."/>
            <person name="Bruns T."/>
            <person name="Baldrian P."/>
            <person name="Vilgalys R."/>
            <person name="Henrissat B."/>
            <person name="Grigoriev I.V."/>
            <person name="Hibbett D."/>
            <person name="Nagy L.G."/>
            <person name="Martin F.M."/>
        </authorList>
    </citation>
    <scope>NUCLEOTIDE SEQUENCE</scope>
    <source>
        <strain evidence="1">P2</strain>
    </source>
</reference>
<comment type="caution">
    <text evidence="1">The sequence shown here is derived from an EMBL/GenBank/DDBJ whole genome shotgun (WGS) entry which is preliminary data.</text>
</comment>
<name>A0ACB6ZMT0_THEGA</name>
<dbReference type="Proteomes" id="UP000886501">
    <property type="component" value="Unassembled WGS sequence"/>
</dbReference>